<dbReference type="SUPFAM" id="SSF53474">
    <property type="entry name" value="alpha/beta-Hydrolases"/>
    <property type="match status" value="1"/>
</dbReference>
<dbReference type="KEGG" id="ppd:Ppro_0852"/>
<dbReference type="InterPro" id="IPR000073">
    <property type="entry name" value="AB_hydrolase_1"/>
</dbReference>
<keyword evidence="3" id="KW-1185">Reference proteome</keyword>
<accession>A1AMB1</accession>
<organism evidence="2 3">
    <name type="scientific">Pelobacter propionicus (strain DSM 2379 / NBRC 103807 / OttBd1)</name>
    <dbReference type="NCBI Taxonomy" id="338966"/>
    <lineage>
        <taxon>Bacteria</taxon>
        <taxon>Pseudomonadati</taxon>
        <taxon>Thermodesulfobacteriota</taxon>
        <taxon>Desulfuromonadia</taxon>
        <taxon>Desulfuromonadales</taxon>
        <taxon>Desulfuromonadaceae</taxon>
        <taxon>Pelobacter</taxon>
    </lineage>
</organism>
<feature type="domain" description="AB hydrolase-1" evidence="1">
    <location>
        <begin position="66"/>
        <end position="200"/>
    </location>
</feature>
<dbReference type="Proteomes" id="UP000006732">
    <property type="component" value="Chromosome"/>
</dbReference>
<dbReference type="InterPro" id="IPR029058">
    <property type="entry name" value="AB_hydrolase_fold"/>
</dbReference>
<dbReference type="Gene3D" id="3.40.50.1820">
    <property type="entry name" value="alpha/beta hydrolase"/>
    <property type="match status" value="1"/>
</dbReference>
<proteinExistence type="predicted"/>
<reference evidence="2 3" key="1">
    <citation type="submission" date="2006-10" db="EMBL/GenBank/DDBJ databases">
        <title>Complete sequence of chromosome of Pelobacter propionicus DSM 2379.</title>
        <authorList>
            <consortium name="US DOE Joint Genome Institute"/>
            <person name="Copeland A."/>
            <person name="Lucas S."/>
            <person name="Lapidus A."/>
            <person name="Barry K."/>
            <person name="Detter J.C."/>
            <person name="Glavina del Rio T."/>
            <person name="Hammon N."/>
            <person name="Israni S."/>
            <person name="Dalin E."/>
            <person name="Tice H."/>
            <person name="Pitluck S."/>
            <person name="Saunders E."/>
            <person name="Brettin T."/>
            <person name="Bruce D."/>
            <person name="Han C."/>
            <person name="Tapia R."/>
            <person name="Schmutz J."/>
            <person name="Larimer F."/>
            <person name="Land M."/>
            <person name="Hauser L."/>
            <person name="Kyrpides N."/>
            <person name="Kim E."/>
            <person name="Lovley D."/>
            <person name="Richardson P."/>
        </authorList>
    </citation>
    <scope>NUCLEOTIDE SEQUENCE [LARGE SCALE GENOMIC DNA]</scope>
    <source>
        <strain evidence="3">DSM 2379 / NBRC 103807 / OttBd1</strain>
    </source>
</reference>
<sequence>MNQLKRMLLVALITFVTLLTVVTVFQRRMIYYPSHHSETNGLAPWVVDGRTIGYARKVNDPKNVWLFIHGNGGQAADRAYALQCFSGSDSVFILEYPGYGNREGSPGKSSFDSAAEAAYGELSRNYPNTPLCVVGESIGSGPASTLAKLQRQPDRIVLVAPFDTLASVARYHFPLIPAGLLLFDRWDNVEALAGYAGKLEIYGTIDDRILPIRHARALAKSLPLAEFYEIPGGHNDWPQNGTVKIRN</sequence>
<dbReference type="HOGENOM" id="CLU_029375_2_1_7"/>
<dbReference type="eggNOG" id="COG1073">
    <property type="taxonomic scope" value="Bacteria"/>
</dbReference>
<dbReference type="AlphaFoldDB" id="A1AMB1"/>
<dbReference type="Pfam" id="PF12697">
    <property type="entry name" value="Abhydrolase_6"/>
    <property type="match status" value="1"/>
</dbReference>
<evidence type="ECO:0000313" key="3">
    <source>
        <dbReference type="Proteomes" id="UP000006732"/>
    </source>
</evidence>
<dbReference type="EMBL" id="CP000482">
    <property type="protein sequence ID" value="ABK98481.1"/>
    <property type="molecule type" value="Genomic_DNA"/>
</dbReference>
<gene>
    <name evidence="2" type="ordered locus">Ppro_0852</name>
</gene>
<evidence type="ECO:0000313" key="2">
    <source>
        <dbReference type="EMBL" id="ABK98481.1"/>
    </source>
</evidence>
<protein>
    <recommendedName>
        <fullName evidence="1">AB hydrolase-1 domain-containing protein</fullName>
    </recommendedName>
</protein>
<dbReference type="STRING" id="338966.Ppro_0852"/>
<name>A1AMB1_PELPD</name>
<evidence type="ECO:0000259" key="1">
    <source>
        <dbReference type="Pfam" id="PF12697"/>
    </source>
</evidence>
<dbReference type="RefSeq" id="WP_011734793.1">
    <property type="nucleotide sequence ID" value="NC_008609.1"/>
</dbReference>
<dbReference type="PANTHER" id="PTHR12277">
    <property type="entry name" value="ALPHA/BETA HYDROLASE DOMAIN-CONTAINING PROTEIN"/>
    <property type="match status" value="1"/>
</dbReference>